<protein>
    <recommendedName>
        <fullName evidence="3">DUF1479-domain-containing protein</fullName>
    </recommendedName>
</protein>
<name>A0AAD5YIP6_9APHY</name>
<dbReference type="SUPFAM" id="SSF51197">
    <property type="entry name" value="Clavaminate synthase-like"/>
    <property type="match status" value="1"/>
</dbReference>
<gene>
    <name evidence="1" type="ORF">NLI96_g1126</name>
</gene>
<reference evidence="1" key="1">
    <citation type="submission" date="2022-07" db="EMBL/GenBank/DDBJ databases">
        <title>Genome Sequence of Physisporinus lineatus.</title>
        <authorList>
            <person name="Buettner E."/>
        </authorList>
    </citation>
    <scope>NUCLEOTIDE SEQUENCE</scope>
    <source>
        <strain evidence="1">VT162</strain>
    </source>
</reference>
<evidence type="ECO:0000313" key="2">
    <source>
        <dbReference type="Proteomes" id="UP001212997"/>
    </source>
</evidence>
<comment type="caution">
    <text evidence="1">The sequence shown here is derived from an EMBL/GenBank/DDBJ whole genome shotgun (WGS) entry which is preliminary data.</text>
</comment>
<dbReference type="PANTHER" id="PTHR30613">
    <property type="entry name" value="UNCHARACTERIZED PROTEIN YBIU-RELATED"/>
    <property type="match status" value="1"/>
</dbReference>
<dbReference type="Proteomes" id="UP001212997">
    <property type="component" value="Unassembled WGS sequence"/>
</dbReference>
<dbReference type="InterPro" id="IPR010856">
    <property type="entry name" value="Gig2-like"/>
</dbReference>
<dbReference type="Pfam" id="PF07350">
    <property type="entry name" value="Gig2-like"/>
    <property type="match status" value="1"/>
</dbReference>
<dbReference type="InterPro" id="IPR027443">
    <property type="entry name" value="IPNS-like_sf"/>
</dbReference>
<evidence type="ECO:0000313" key="1">
    <source>
        <dbReference type="EMBL" id="KAJ3490842.1"/>
    </source>
</evidence>
<dbReference type="AlphaFoldDB" id="A0AAD5YIP6"/>
<accession>A0AAD5YIP6</accession>
<proteinExistence type="predicted"/>
<dbReference type="Gene3D" id="2.60.120.330">
    <property type="entry name" value="B-lactam Antibiotic, Isopenicillin N Synthase, Chain"/>
    <property type="match status" value="1"/>
</dbReference>
<evidence type="ECO:0008006" key="3">
    <source>
        <dbReference type="Google" id="ProtNLM"/>
    </source>
</evidence>
<keyword evidence="2" id="KW-1185">Reference proteome</keyword>
<organism evidence="1 2">
    <name type="scientific">Meripilus lineatus</name>
    <dbReference type="NCBI Taxonomy" id="2056292"/>
    <lineage>
        <taxon>Eukaryota</taxon>
        <taxon>Fungi</taxon>
        <taxon>Dikarya</taxon>
        <taxon>Basidiomycota</taxon>
        <taxon>Agaricomycotina</taxon>
        <taxon>Agaricomycetes</taxon>
        <taxon>Polyporales</taxon>
        <taxon>Meripilaceae</taxon>
        <taxon>Meripilus</taxon>
    </lineage>
</organism>
<dbReference type="PANTHER" id="PTHR30613:SF1">
    <property type="entry name" value="DUF1479 DOMAIN PROTEIN (AFU_ORTHOLOGUE AFUA_5G09280)"/>
    <property type="match status" value="1"/>
</dbReference>
<dbReference type="EMBL" id="JANAWD010000021">
    <property type="protein sequence ID" value="KAJ3490842.1"/>
    <property type="molecule type" value="Genomic_DNA"/>
</dbReference>
<sequence>MSSQPPLFGPCPPRFTEIKKDIANSYPDFQERITQAWNDLLDELNRTTKEIANQGSQAVPEVEFNELGKLSEKEIDTIQRKGCVVIRNVVDDDEASGWRKDLKEYVSSNPVEGSPPDDKQFFQLYWTKSQLQARSHPNVLQTQVWLNSMYHSRGDAKTDGVDLSVPLSYADRFRMRHPGNQWTVHPPHVDGGSIERWEDKVFRTCFADILSGNWRQHDPYDLDGRINARSSMYGRPNQSTIFRTYQGWLAFSETAPTEGTLKVFPNVILSNAYTIMRPFFRPKVAQDDPNLLIPENWEFGKSRPNHVAGLPEDGLLSDISHHDFPGIYSLGEGFIGPRPTTESHPHLRLDETMVSVPKVYPGDMVYWHCDLIHAVEVEHTGKEDSCVMYIPAVPYTSQNAAYVERQKDSFLKGVPPPDFPAWKGEHGFTGVGTTEDITSPIGKKAMGLAVEVA</sequence>